<proteinExistence type="predicted"/>
<feature type="compositionally biased region" description="Basic and acidic residues" evidence="1">
    <location>
        <begin position="95"/>
        <end position="117"/>
    </location>
</feature>
<dbReference type="Proteomes" id="UP000195981">
    <property type="component" value="Unassembled WGS sequence"/>
</dbReference>
<evidence type="ECO:0000313" key="3">
    <source>
        <dbReference type="Proteomes" id="UP000195981"/>
    </source>
</evidence>
<protein>
    <submittedName>
        <fullName evidence="2">Uncharacterized protein</fullName>
    </submittedName>
</protein>
<feature type="region of interest" description="Disordered" evidence="1">
    <location>
        <begin position="16"/>
        <end position="52"/>
    </location>
</feature>
<feature type="compositionally biased region" description="Polar residues" evidence="1">
    <location>
        <begin position="84"/>
        <end position="94"/>
    </location>
</feature>
<gene>
    <name evidence="2" type="ORF">FM110_10540</name>
</gene>
<keyword evidence="3" id="KW-1185">Reference proteome</keyword>
<evidence type="ECO:0000256" key="1">
    <source>
        <dbReference type="SAM" id="MobiDB-lite"/>
    </source>
</evidence>
<evidence type="ECO:0000313" key="2">
    <source>
        <dbReference type="EMBL" id="SLM93875.1"/>
    </source>
</evidence>
<reference evidence="2 3" key="1">
    <citation type="submission" date="2017-02" db="EMBL/GenBank/DDBJ databases">
        <authorList>
            <person name="Peterson S.W."/>
        </authorList>
    </citation>
    <scope>NUCLEOTIDE SEQUENCE [LARGE SCALE GENOMIC DNA]</scope>
    <source>
        <strain evidence="2 3">CIP104813</strain>
    </source>
</reference>
<organism evidence="2 3">
    <name type="scientific">Brachybacterium nesterenkovii</name>
    <dbReference type="NCBI Taxonomy" id="47847"/>
    <lineage>
        <taxon>Bacteria</taxon>
        <taxon>Bacillati</taxon>
        <taxon>Actinomycetota</taxon>
        <taxon>Actinomycetes</taxon>
        <taxon>Micrococcales</taxon>
        <taxon>Dermabacteraceae</taxon>
        <taxon>Brachybacterium</taxon>
    </lineage>
</organism>
<feature type="region of interest" description="Disordered" evidence="1">
    <location>
        <begin position="79"/>
        <end position="117"/>
    </location>
</feature>
<feature type="compositionally biased region" description="Low complexity" evidence="1">
    <location>
        <begin position="30"/>
        <end position="42"/>
    </location>
</feature>
<name>A0A1X6X4R7_9MICO</name>
<dbReference type="AlphaFoldDB" id="A0A1X6X4R7"/>
<dbReference type="EMBL" id="FWFG01000093">
    <property type="protein sequence ID" value="SLM93875.1"/>
    <property type="molecule type" value="Genomic_DNA"/>
</dbReference>
<sequence length="117" mass="12279">MSFQVRPLGLRGVVRRGVRSRCRRPGGGDPVARGPSAPGARPRAAHRDRLGGCEGRGARRRCSCGILRGTTAGGRGRIASGITCSTSPGATSDGSENRDRPARLRATQETRRSARSG</sequence>
<accession>A0A1X6X4R7</accession>